<evidence type="ECO:0000256" key="1">
    <source>
        <dbReference type="SAM" id="MobiDB-lite"/>
    </source>
</evidence>
<accession>A0AAW0PC64</accession>
<organism evidence="2 3">
    <name type="scientific">Mugilogobius chulae</name>
    <name type="common">yellowstripe goby</name>
    <dbReference type="NCBI Taxonomy" id="88201"/>
    <lineage>
        <taxon>Eukaryota</taxon>
        <taxon>Metazoa</taxon>
        <taxon>Chordata</taxon>
        <taxon>Craniata</taxon>
        <taxon>Vertebrata</taxon>
        <taxon>Euteleostomi</taxon>
        <taxon>Actinopterygii</taxon>
        <taxon>Neopterygii</taxon>
        <taxon>Teleostei</taxon>
        <taxon>Neoteleostei</taxon>
        <taxon>Acanthomorphata</taxon>
        <taxon>Gobiaria</taxon>
        <taxon>Gobiiformes</taxon>
        <taxon>Gobioidei</taxon>
        <taxon>Gobiidae</taxon>
        <taxon>Gobionellinae</taxon>
        <taxon>Mugilogobius</taxon>
    </lineage>
</organism>
<dbReference type="EMBL" id="JBBPFD010000008">
    <property type="protein sequence ID" value="KAK7915924.1"/>
    <property type="molecule type" value="Genomic_DNA"/>
</dbReference>
<proteinExistence type="predicted"/>
<feature type="compositionally biased region" description="Polar residues" evidence="1">
    <location>
        <begin position="57"/>
        <end position="66"/>
    </location>
</feature>
<evidence type="ECO:0000313" key="3">
    <source>
        <dbReference type="Proteomes" id="UP001460270"/>
    </source>
</evidence>
<comment type="caution">
    <text evidence="2">The sequence shown here is derived from an EMBL/GenBank/DDBJ whole genome shotgun (WGS) entry which is preliminary data.</text>
</comment>
<dbReference type="AlphaFoldDB" id="A0AAW0PC64"/>
<name>A0AAW0PC64_9GOBI</name>
<feature type="compositionally biased region" description="Basic and acidic residues" evidence="1">
    <location>
        <begin position="25"/>
        <end position="37"/>
    </location>
</feature>
<gene>
    <name evidence="2" type="ORF">WMY93_011685</name>
</gene>
<sequence>MRSLPNPGAPHSRGDFPLDYTQDSTLKERVSATKENHGFPSKQQNSLDICGNPSDLDLQTSPDFIM</sequence>
<protein>
    <submittedName>
        <fullName evidence="2">Uncharacterized protein</fullName>
    </submittedName>
</protein>
<reference evidence="3" key="1">
    <citation type="submission" date="2024-04" db="EMBL/GenBank/DDBJ databases">
        <title>Salinicola lusitanus LLJ914,a marine bacterium isolated from the Okinawa Trough.</title>
        <authorList>
            <person name="Li J."/>
        </authorList>
    </citation>
    <scope>NUCLEOTIDE SEQUENCE [LARGE SCALE GENOMIC DNA]</scope>
</reference>
<evidence type="ECO:0000313" key="2">
    <source>
        <dbReference type="EMBL" id="KAK7915924.1"/>
    </source>
</evidence>
<dbReference type="Proteomes" id="UP001460270">
    <property type="component" value="Unassembled WGS sequence"/>
</dbReference>
<feature type="region of interest" description="Disordered" evidence="1">
    <location>
        <begin position="1"/>
        <end position="66"/>
    </location>
</feature>
<keyword evidence="3" id="KW-1185">Reference proteome</keyword>